<sequence length="180" mass="20382">MRGHLLARAGNFKRPAEVLHIGIPAPRDVGLRLEGLASAGQLILRRGLPTELHHQLRCLFFSITKSTISKLAISLKVEVVLSAESSIHKITSVPAEERRKKEEDRVQKRQMEALYSLCVVAVAEKRLMRLKFHTCKCPVGSVTSLLIPLHQREQVIELRSVKRMTEVQITEFEGMLSYNH</sequence>
<name>A0ABS8UR68_DATST</name>
<gene>
    <name evidence="1" type="ORF">HAX54_019309</name>
</gene>
<comment type="caution">
    <text evidence="1">The sequence shown here is derived from an EMBL/GenBank/DDBJ whole genome shotgun (WGS) entry which is preliminary data.</text>
</comment>
<keyword evidence="2" id="KW-1185">Reference proteome</keyword>
<dbReference type="EMBL" id="JACEIK010002344">
    <property type="protein sequence ID" value="MCD9560592.1"/>
    <property type="molecule type" value="Genomic_DNA"/>
</dbReference>
<accession>A0ABS8UR68</accession>
<protein>
    <submittedName>
        <fullName evidence="1">Uncharacterized protein</fullName>
    </submittedName>
</protein>
<dbReference type="Proteomes" id="UP000823775">
    <property type="component" value="Unassembled WGS sequence"/>
</dbReference>
<reference evidence="1 2" key="1">
    <citation type="journal article" date="2021" name="BMC Genomics">
        <title>Datura genome reveals duplications of psychoactive alkaloid biosynthetic genes and high mutation rate following tissue culture.</title>
        <authorList>
            <person name="Rajewski A."/>
            <person name="Carter-House D."/>
            <person name="Stajich J."/>
            <person name="Litt A."/>
        </authorList>
    </citation>
    <scope>NUCLEOTIDE SEQUENCE [LARGE SCALE GENOMIC DNA]</scope>
    <source>
        <strain evidence="1">AR-01</strain>
    </source>
</reference>
<evidence type="ECO:0000313" key="1">
    <source>
        <dbReference type="EMBL" id="MCD9560592.1"/>
    </source>
</evidence>
<organism evidence="1 2">
    <name type="scientific">Datura stramonium</name>
    <name type="common">Jimsonweed</name>
    <name type="synonym">Common thornapple</name>
    <dbReference type="NCBI Taxonomy" id="4076"/>
    <lineage>
        <taxon>Eukaryota</taxon>
        <taxon>Viridiplantae</taxon>
        <taxon>Streptophyta</taxon>
        <taxon>Embryophyta</taxon>
        <taxon>Tracheophyta</taxon>
        <taxon>Spermatophyta</taxon>
        <taxon>Magnoliopsida</taxon>
        <taxon>eudicotyledons</taxon>
        <taxon>Gunneridae</taxon>
        <taxon>Pentapetalae</taxon>
        <taxon>asterids</taxon>
        <taxon>lamiids</taxon>
        <taxon>Solanales</taxon>
        <taxon>Solanaceae</taxon>
        <taxon>Solanoideae</taxon>
        <taxon>Datureae</taxon>
        <taxon>Datura</taxon>
    </lineage>
</organism>
<proteinExistence type="predicted"/>
<evidence type="ECO:0000313" key="2">
    <source>
        <dbReference type="Proteomes" id="UP000823775"/>
    </source>
</evidence>